<organism evidence="6 7">
    <name type="scientific">Pseudomonas knackmussii (strain DSM 6978 / CCUG 54928 / LMG 23759 / B13)</name>
    <dbReference type="NCBI Taxonomy" id="1301098"/>
    <lineage>
        <taxon>Bacteria</taxon>
        <taxon>Pseudomonadati</taxon>
        <taxon>Pseudomonadota</taxon>
        <taxon>Gammaproteobacteria</taxon>
        <taxon>Pseudomonadales</taxon>
        <taxon>Pseudomonadaceae</taxon>
        <taxon>Pseudomonas</taxon>
    </lineage>
</organism>
<dbReference type="eggNOG" id="COG0583">
    <property type="taxonomic scope" value="Bacteria"/>
</dbReference>
<dbReference type="Proteomes" id="UP000025241">
    <property type="component" value="Chromosome I"/>
</dbReference>
<dbReference type="InterPro" id="IPR050176">
    <property type="entry name" value="LTTR"/>
</dbReference>
<keyword evidence="4" id="KW-0804">Transcription</keyword>
<dbReference type="STRING" id="1301098.PKB_4460"/>
<evidence type="ECO:0000256" key="1">
    <source>
        <dbReference type="ARBA" id="ARBA00009437"/>
    </source>
</evidence>
<dbReference type="RefSeq" id="WP_043254483.1">
    <property type="nucleotide sequence ID" value="NZ_HG322950.1"/>
</dbReference>
<proteinExistence type="inferred from homology"/>
<dbReference type="InterPro" id="IPR005119">
    <property type="entry name" value="LysR_subst-bd"/>
</dbReference>
<reference evidence="6 7" key="1">
    <citation type="submission" date="2013-03" db="EMBL/GenBank/DDBJ databases">
        <authorList>
            <person name="Linke B."/>
        </authorList>
    </citation>
    <scope>NUCLEOTIDE SEQUENCE [LARGE SCALE GENOMIC DNA]</scope>
    <source>
        <strain evidence="6 7">B13</strain>
    </source>
</reference>
<dbReference type="EMBL" id="HG322950">
    <property type="protein sequence ID" value="CDF85784.1"/>
    <property type="molecule type" value="Genomic_DNA"/>
</dbReference>
<dbReference type="Pfam" id="PF03466">
    <property type="entry name" value="LysR_substrate"/>
    <property type="match status" value="1"/>
</dbReference>
<keyword evidence="7" id="KW-1185">Reference proteome</keyword>
<sequence length="287" mass="32686">MDIDLARTFLEIARYGSFVAAAERLHVTQTTVTARVRNLETQLGCRLFQRSRAGARLTAEGERFLGYADQLVRTWEAARRDLPLPDGFREVLSIGGELSLCNPLMLGWTVRLRRQMPTLALHVEIGSGEQLQKQLGQGLLDAALVYRPDYWPGMQVEQVLEEKLILVRSAQQPEPYLYIDWGPEFRRQHDAALPERAHGASSFSLGPLALQYMLQCGGSGYFRTRVVHSYLQAGVLERVPQAPEFIFPTYLVYSRDKDSPALQRAFAVLREVVAEDIDWSQRWDYET</sequence>
<dbReference type="AlphaFoldDB" id="A0A024HMA5"/>
<evidence type="ECO:0000256" key="4">
    <source>
        <dbReference type="ARBA" id="ARBA00023163"/>
    </source>
</evidence>
<dbReference type="CDD" id="cd05466">
    <property type="entry name" value="PBP2_LTTR_substrate"/>
    <property type="match status" value="1"/>
</dbReference>
<evidence type="ECO:0000256" key="3">
    <source>
        <dbReference type="ARBA" id="ARBA00023125"/>
    </source>
</evidence>
<dbReference type="SUPFAM" id="SSF53850">
    <property type="entry name" value="Periplasmic binding protein-like II"/>
    <property type="match status" value="1"/>
</dbReference>
<keyword evidence="2" id="KW-0805">Transcription regulation</keyword>
<dbReference type="Gene3D" id="1.10.10.10">
    <property type="entry name" value="Winged helix-like DNA-binding domain superfamily/Winged helix DNA-binding domain"/>
    <property type="match status" value="1"/>
</dbReference>
<dbReference type="PATRIC" id="fig|1301098.3.peg.4448"/>
<dbReference type="InterPro" id="IPR000847">
    <property type="entry name" value="LysR_HTH_N"/>
</dbReference>
<dbReference type="GO" id="GO:0003700">
    <property type="term" value="F:DNA-binding transcription factor activity"/>
    <property type="evidence" value="ECO:0007669"/>
    <property type="project" value="InterPro"/>
</dbReference>
<dbReference type="PANTHER" id="PTHR30579:SF8">
    <property type="entry name" value="HTH-TYPE TRANSCRIPTIONAL REGULATOR HDFR"/>
    <property type="match status" value="1"/>
</dbReference>
<dbReference type="Gene3D" id="3.40.190.10">
    <property type="entry name" value="Periplasmic binding protein-like II"/>
    <property type="match status" value="2"/>
</dbReference>
<protein>
    <submittedName>
        <fullName evidence="6">Transcriptional regulator</fullName>
    </submittedName>
</protein>
<reference evidence="6 7" key="2">
    <citation type="submission" date="2014-05" db="EMBL/GenBank/DDBJ databases">
        <title>Genome sequence of the 3-chlorobenzoate degrading bacterium Pseudomonas knackmussii B13 shows multiple evidence for horizontal gene transfer.</title>
        <authorList>
            <person name="Miyazaki R."/>
            <person name="Bertelli C."/>
            <person name="Falquet L."/>
            <person name="Robinson-Rechavi M."/>
            <person name="Gharib W."/>
            <person name="Roy S."/>
            <person name="Van der Meer J.R."/>
        </authorList>
    </citation>
    <scope>NUCLEOTIDE SEQUENCE [LARGE SCALE GENOMIC DNA]</scope>
    <source>
        <strain evidence="6 7">B13</strain>
    </source>
</reference>
<dbReference type="PRINTS" id="PR00039">
    <property type="entry name" value="HTHLYSR"/>
</dbReference>
<dbReference type="KEGG" id="pkc:PKB_4460"/>
<evidence type="ECO:0000256" key="2">
    <source>
        <dbReference type="ARBA" id="ARBA00023015"/>
    </source>
</evidence>
<evidence type="ECO:0000313" key="7">
    <source>
        <dbReference type="Proteomes" id="UP000025241"/>
    </source>
</evidence>
<feature type="domain" description="HTH lysR-type" evidence="5">
    <location>
        <begin position="1"/>
        <end position="58"/>
    </location>
</feature>
<evidence type="ECO:0000313" key="6">
    <source>
        <dbReference type="EMBL" id="CDF85784.1"/>
    </source>
</evidence>
<dbReference type="HOGENOM" id="CLU_039613_8_1_6"/>
<gene>
    <name evidence="6" type="ORF">PKB_4460</name>
</gene>
<dbReference type="OrthoDB" id="9786526at2"/>
<dbReference type="PANTHER" id="PTHR30579">
    <property type="entry name" value="TRANSCRIPTIONAL REGULATOR"/>
    <property type="match status" value="1"/>
</dbReference>
<dbReference type="PROSITE" id="PS50931">
    <property type="entry name" value="HTH_LYSR"/>
    <property type="match status" value="1"/>
</dbReference>
<dbReference type="GO" id="GO:0003677">
    <property type="term" value="F:DNA binding"/>
    <property type="evidence" value="ECO:0007669"/>
    <property type="project" value="UniProtKB-KW"/>
</dbReference>
<dbReference type="InterPro" id="IPR036388">
    <property type="entry name" value="WH-like_DNA-bd_sf"/>
</dbReference>
<accession>A0A024HMA5</accession>
<dbReference type="SUPFAM" id="SSF46785">
    <property type="entry name" value="Winged helix' DNA-binding domain"/>
    <property type="match status" value="1"/>
</dbReference>
<dbReference type="Pfam" id="PF00126">
    <property type="entry name" value="HTH_1"/>
    <property type="match status" value="1"/>
</dbReference>
<evidence type="ECO:0000259" key="5">
    <source>
        <dbReference type="PROSITE" id="PS50931"/>
    </source>
</evidence>
<name>A0A024HMA5_PSEKB</name>
<keyword evidence="3" id="KW-0238">DNA-binding</keyword>
<comment type="similarity">
    <text evidence="1">Belongs to the LysR transcriptional regulatory family.</text>
</comment>
<dbReference type="InterPro" id="IPR036390">
    <property type="entry name" value="WH_DNA-bd_sf"/>
</dbReference>
<dbReference type="FunFam" id="1.10.10.10:FF:000001">
    <property type="entry name" value="LysR family transcriptional regulator"/>
    <property type="match status" value="1"/>
</dbReference>